<dbReference type="AlphaFoldDB" id="A0AA43UC94"/>
<keyword evidence="4" id="KW-0175">Coiled coil</keyword>
<protein>
    <submittedName>
        <fullName evidence="6">ABC-F family ATP-binding cassette domain-containing protein</fullName>
    </submittedName>
</protein>
<evidence type="ECO:0000259" key="5">
    <source>
        <dbReference type="PROSITE" id="PS50893"/>
    </source>
</evidence>
<evidence type="ECO:0000256" key="1">
    <source>
        <dbReference type="ARBA" id="ARBA00022737"/>
    </source>
</evidence>
<dbReference type="InterPro" id="IPR032524">
    <property type="entry name" value="ABC_tran_C"/>
</dbReference>
<dbReference type="SMART" id="SM00382">
    <property type="entry name" value="AAA"/>
    <property type="match status" value="2"/>
</dbReference>
<dbReference type="GO" id="GO:0005524">
    <property type="term" value="F:ATP binding"/>
    <property type="evidence" value="ECO:0007669"/>
    <property type="project" value="UniProtKB-KW"/>
</dbReference>
<evidence type="ECO:0000256" key="2">
    <source>
        <dbReference type="ARBA" id="ARBA00022741"/>
    </source>
</evidence>
<keyword evidence="2" id="KW-0547">Nucleotide-binding</keyword>
<dbReference type="InterPro" id="IPR003593">
    <property type="entry name" value="AAA+_ATPase"/>
</dbReference>
<dbReference type="FunFam" id="3.40.50.300:FF:000309">
    <property type="entry name" value="ABC transporter ATP-binding protein"/>
    <property type="match status" value="1"/>
</dbReference>
<dbReference type="PROSITE" id="PS50893">
    <property type="entry name" value="ABC_TRANSPORTER_2"/>
    <property type="match status" value="2"/>
</dbReference>
<dbReference type="Pfam" id="PF16326">
    <property type="entry name" value="ABC_tran_CTD"/>
    <property type="match status" value="1"/>
</dbReference>
<dbReference type="PANTHER" id="PTHR42855">
    <property type="entry name" value="ABC TRANSPORTER ATP-BINDING SUBUNIT"/>
    <property type="match status" value="1"/>
</dbReference>
<keyword evidence="3 6" id="KW-0067">ATP-binding</keyword>
<evidence type="ECO:0000256" key="4">
    <source>
        <dbReference type="SAM" id="Coils"/>
    </source>
</evidence>
<feature type="domain" description="ABC transporter" evidence="5">
    <location>
        <begin position="331"/>
        <end position="544"/>
    </location>
</feature>
<dbReference type="CDD" id="cd03221">
    <property type="entry name" value="ABCF_EF-3"/>
    <property type="match status" value="2"/>
</dbReference>
<dbReference type="InterPro" id="IPR051309">
    <property type="entry name" value="ABCF_ATPase"/>
</dbReference>
<evidence type="ECO:0000256" key="3">
    <source>
        <dbReference type="ARBA" id="ARBA00022840"/>
    </source>
</evidence>
<dbReference type="Gene3D" id="1.10.287.380">
    <property type="entry name" value="Valyl-tRNA synthetase, C-terminal domain"/>
    <property type="match status" value="1"/>
</dbReference>
<comment type="caution">
    <text evidence="6">The sequence shown here is derived from an EMBL/GenBank/DDBJ whole genome shotgun (WGS) entry which is preliminary data.</text>
</comment>
<dbReference type="InterPro" id="IPR037118">
    <property type="entry name" value="Val-tRNA_synth_C_sf"/>
</dbReference>
<dbReference type="SUPFAM" id="SSF52540">
    <property type="entry name" value="P-loop containing nucleoside triphosphate hydrolases"/>
    <property type="match status" value="2"/>
</dbReference>
<dbReference type="InterPro" id="IPR003439">
    <property type="entry name" value="ABC_transporter-like_ATP-bd"/>
</dbReference>
<dbReference type="PANTHER" id="PTHR42855:SF2">
    <property type="entry name" value="DRUG RESISTANCE ABC TRANSPORTER,ATP-BINDING PROTEIN"/>
    <property type="match status" value="1"/>
</dbReference>
<dbReference type="GO" id="GO:0016887">
    <property type="term" value="F:ATP hydrolysis activity"/>
    <property type="evidence" value="ECO:0007669"/>
    <property type="project" value="InterPro"/>
</dbReference>
<organism evidence="6 7">
    <name type="scientific">Atopococcus tabaci</name>
    <dbReference type="NCBI Taxonomy" id="269774"/>
    <lineage>
        <taxon>Bacteria</taxon>
        <taxon>Bacillati</taxon>
        <taxon>Bacillota</taxon>
        <taxon>Bacilli</taxon>
        <taxon>Lactobacillales</taxon>
        <taxon>Carnobacteriaceae</taxon>
        <taxon>Atopococcus</taxon>
    </lineage>
</organism>
<dbReference type="InterPro" id="IPR017871">
    <property type="entry name" value="ABC_transporter-like_CS"/>
</dbReference>
<reference evidence="6" key="1">
    <citation type="submission" date="2023-07" db="EMBL/GenBank/DDBJ databases">
        <title>Between Cages and Wild: Unraveling the Impact of Captivity on Animal Microbiomes and Antimicrobial Resistance.</title>
        <authorList>
            <person name="Schmartz G.P."/>
            <person name="Rehner J."/>
            <person name="Schuff M.J."/>
            <person name="Becker S.L."/>
            <person name="Kravczyk M."/>
            <person name="Gurevich A."/>
            <person name="Francke R."/>
            <person name="Mueller R."/>
            <person name="Keller V."/>
            <person name="Keller A."/>
        </authorList>
    </citation>
    <scope>NUCLEOTIDE SEQUENCE</scope>
    <source>
        <strain evidence="6">S39M_St_73</strain>
    </source>
</reference>
<keyword evidence="1" id="KW-0677">Repeat</keyword>
<dbReference type="FunFam" id="3.40.50.300:FF:000011">
    <property type="entry name" value="Putative ABC transporter ATP-binding component"/>
    <property type="match status" value="1"/>
</dbReference>
<dbReference type="GO" id="GO:0003677">
    <property type="term" value="F:DNA binding"/>
    <property type="evidence" value="ECO:0007669"/>
    <property type="project" value="InterPro"/>
</dbReference>
<dbReference type="Pfam" id="PF00005">
    <property type="entry name" value="ABC_tran"/>
    <property type="match status" value="2"/>
</dbReference>
<accession>A0AA43UC94</accession>
<dbReference type="PROSITE" id="PS00211">
    <property type="entry name" value="ABC_TRANSPORTER_1"/>
    <property type="match status" value="2"/>
</dbReference>
<dbReference type="Proteomes" id="UP001171751">
    <property type="component" value="Unassembled WGS sequence"/>
</dbReference>
<dbReference type="InterPro" id="IPR027417">
    <property type="entry name" value="P-loop_NTPase"/>
</dbReference>
<feature type="domain" description="ABC transporter" evidence="5">
    <location>
        <begin position="4"/>
        <end position="263"/>
    </location>
</feature>
<proteinExistence type="predicted"/>
<evidence type="ECO:0000313" key="7">
    <source>
        <dbReference type="Proteomes" id="UP001171751"/>
    </source>
</evidence>
<sequence length="650" mass="75014">MILLQAQNVARYFGSTCLFSNLSLTIQDRSRIALVGRNGSGKSTLLKILAGEEAPDEGQVSVAKNIQIGYLPQRTGIISQKSIWEEMLAVFDEVIQIEAGMRELEQKLAQENILNNEEIYQDTLKHYDSLQIQFKDMNGYNYKNEIKAVLGGFHFYEEDYDTVITELSGGQKTRLALAKLLLEKPDLLILDEPTNHLDMDTLTWLEGYLKSYPSAILIVSHDRYFLDELTHDVYDLSYGKLNHYPGNYSNYLSEKEKHIEKQWKDFEQQQKEIKRLEEFVQKNISRATTSKRAQSRQKQLEKIERLEQPQTYSKSANIIFKPEQKSGDLVLQINDLTVGYDNIPTAQNINFEVRHNEIIAVVGPNGIGKSTLLKTIVKKLDALSGEVIKGTKVDIGYYDQEQENLTQNKTILNELWDDHPTMNEGTIRKLLGSFLFSGDDVLKTIHSLSGGEKARVALAKLALNQDNFLILDEPTNHLDIDSKEALENALLHFEGTILFVSHDRYFINRLATKIVEIEADQSRLFLGNYDYYIEKKQELEEINQLKELENKELSVREAELSEASLNRQELKDYQREKRRLEREIEALEVKILKLEEINEDIHTNMLKPEVYTDSEKVFALDEQLSENTQMIESWTEEWENLVMNLDELLS</sequence>
<gene>
    <name evidence="6" type="ORF">Q4F26_03185</name>
</gene>
<name>A0AA43UC94_9LACT</name>
<dbReference type="Gene3D" id="3.40.50.300">
    <property type="entry name" value="P-loop containing nucleotide triphosphate hydrolases"/>
    <property type="match status" value="2"/>
</dbReference>
<dbReference type="EMBL" id="JAUNQW010000009">
    <property type="protein sequence ID" value="MDO5457325.1"/>
    <property type="molecule type" value="Genomic_DNA"/>
</dbReference>
<feature type="coiled-coil region" evidence="4">
    <location>
        <begin position="532"/>
        <end position="604"/>
    </location>
</feature>
<dbReference type="InterPro" id="IPR032781">
    <property type="entry name" value="ABC_tran_Xtn"/>
</dbReference>
<dbReference type="Pfam" id="PF12848">
    <property type="entry name" value="ABC_tran_Xtn"/>
    <property type="match status" value="1"/>
</dbReference>
<evidence type="ECO:0000313" key="6">
    <source>
        <dbReference type="EMBL" id="MDO5457325.1"/>
    </source>
</evidence>
<keyword evidence="7" id="KW-1185">Reference proteome</keyword>